<name>A0A2P5W1Y5_GOSBA</name>
<dbReference type="PANTHER" id="PTHR33384:SF1">
    <property type="entry name" value="EXPRESSED PROTEIN"/>
    <property type="match status" value="1"/>
</dbReference>
<dbReference type="AlphaFoldDB" id="A0A2P5W1Y5"/>
<dbReference type="PANTHER" id="PTHR33384">
    <property type="entry name" value="EXPRESSED PROTEIN"/>
    <property type="match status" value="1"/>
</dbReference>
<dbReference type="OrthoDB" id="1917254at2759"/>
<dbReference type="EMBL" id="KZ669553">
    <property type="protein sequence ID" value="PPR85094.1"/>
    <property type="molecule type" value="Genomic_DNA"/>
</dbReference>
<evidence type="ECO:0000313" key="1">
    <source>
        <dbReference type="EMBL" id="PPR85094.1"/>
    </source>
</evidence>
<gene>
    <name evidence="1" type="ORF">GOBAR_AA35598</name>
</gene>
<evidence type="ECO:0000313" key="2">
    <source>
        <dbReference type="Proteomes" id="UP000239757"/>
    </source>
</evidence>
<sequence length="120" mass="13319">MKQRAIQQNAIGSSCEELQSSISVSVMVTDRRETMVCPKPRRLGLLNASFNDQPVRSLRWQLSHQTELCDSKAGSDILDMILTKLWSNGGVSMPEMSFAKGRGGQFKILTVSLVSQLKSF</sequence>
<proteinExistence type="predicted"/>
<dbReference type="PROSITE" id="PS51257">
    <property type="entry name" value="PROKAR_LIPOPROTEIN"/>
    <property type="match status" value="1"/>
</dbReference>
<accession>A0A2P5W1Y5</accession>
<protein>
    <submittedName>
        <fullName evidence="1">Uncharacterized protein</fullName>
    </submittedName>
</protein>
<dbReference type="Proteomes" id="UP000239757">
    <property type="component" value="Unassembled WGS sequence"/>
</dbReference>
<reference evidence="1 2" key="1">
    <citation type="submission" date="2015-01" db="EMBL/GenBank/DDBJ databases">
        <title>Genome of allotetraploid Gossypium barbadense reveals genomic plasticity and fiber elongation in cotton evolution.</title>
        <authorList>
            <person name="Chen X."/>
            <person name="Liu X."/>
            <person name="Zhao B."/>
            <person name="Zheng H."/>
            <person name="Hu Y."/>
            <person name="Lu G."/>
            <person name="Yang C."/>
            <person name="Chen J."/>
            <person name="Shan C."/>
            <person name="Zhang L."/>
            <person name="Zhou Y."/>
            <person name="Wang L."/>
            <person name="Guo W."/>
            <person name="Bai Y."/>
            <person name="Ruan J."/>
            <person name="Shangguan X."/>
            <person name="Mao Y."/>
            <person name="Jiang J."/>
            <person name="Zhu Y."/>
            <person name="Lei J."/>
            <person name="Kang H."/>
            <person name="Chen S."/>
            <person name="He X."/>
            <person name="Wang R."/>
            <person name="Wang Y."/>
            <person name="Chen J."/>
            <person name="Wang L."/>
            <person name="Yu S."/>
            <person name="Wang B."/>
            <person name="Wei J."/>
            <person name="Song S."/>
            <person name="Lu X."/>
            <person name="Gao Z."/>
            <person name="Gu W."/>
            <person name="Deng X."/>
            <person name="Ma D."/>
            <person name="Wang S."/>
            <person name="Liang W."/>
            <person name="Fang L."/>
            <person name="Cai C."/>
            <person name="Zhu X."/>
            <person name="Zhou B."/>
            <person name="Zhang Y."/>
            <person name="Chen Z."/>
            <person name="Xu S."/>
            <person name="Zhu R."/>
            <person name="Wang S."/>
            <person name="Zhang T."/>
            <person name="Zhao G."/>
        </authorList>
    </citation>
    <scope>NUCLEOTIDE SEQUENCE [LARGE SCALE GENOMIC DNA]</scope>
    <source>
        <strain evidence="2">cv. Xinhai21</strain>
        <tissue evidence="1">Leaf</tissue>
    </source>
</reference>
<organism evidence="1 2">
    <name type="scientific">Gossypium barbadense</name>
    <name type="common">Sea Island cotton</name>
    <name type="synonym">Hibiscus barbadensis</name>
    <dbReference type="NCBI Taxonomy" id="3634"/>
    <lineage>
        <taxon>Eukaryota</taxon>
        <taxon>Viridiplantae</taxon>
        <taxon>Streptophyta</taxon>
        <taxon>Embryophyta</taxon>
        <taxon>Tracheophyta</taxon>
        <taxon>Spermatophyta</taxon>
        <taxon>Magnoliopsida</taxon>
        <taxon>eudicotyledons</taxon>
        <taxon>Gunneridae</taxon>
        <taxon>Pentapetalae</taxon>
        <taxon>rosids</taxon>
        <taxon>malvids</taxon>
        <taxon>Malvales</taxon>
        <taxon>Malvaceae</taxon>
        <taxon>Malvoideae</taxon>
        <taxon>Gossypium</taxon>
    </lineage>
</organism>